<feature type="domain" description="BFD-like [2Fe-2S]-binding" evidence="2">
    <location>
        <begin position="373"/>
        <end position="425"/>
    </location>
</feature>
<evidence type="ECO:0000313" key="5">
    <source>
        <dbReference type="Proteomes" id="UP000028181"/>
    </source>
</evidence>
<evidence type="ECO:0000313" key="4">
    <source>
        <dbReference type="EMBL" id="CDN51530.1"/>
    </source>
</evidence>
<dbReference type="PANTHER" id="PTHR42949:SF3">
    <property type="entry name" value="ANAEROBIC GLYCEROL-3-PHOSPHATE DEHYDROGENASE SUBUNIT B"/>
    <property type="match status" value="1"/>
</dbReference>
<sequence>MTAPGAEKVVIVGAGPAGIRAAERLVQAGIRPIVIDEGIKAGGQIYRRPPQGFARRPEQLYGSEARKAVALHTVFDRMVAAGQIDYHPQSSVLTIAGHFLQALTPTGRRDFTYDRLILATGAMDRLAPIPGWQAPGVYSLGAAQIALKAQGVALGSRIVLAGSGPLLTLVATQLLKAGAKIAAILDTSSIRDQAAGLPGMLARPGMVLRGLLMRAKLGRLYHAGVTLDRIETDERGPVGLCWRDARGRAHITACDMVGLGWHLRAETQLAGLAGCMFDYDESWSQWLPRTDRMGRVAEGLYLAGDGLRILGADAAEVAGRLAATACLADMGLSSPDATSDLRRLGRYERFARAIARAFPWPGEMVRAVPDETVVCRCEGVTAGQLRESVVYGGGEANRVKSLARVGMGRCQGRYCQLAGAELIAEKARINVCDAGRLREQAPARPLPIGEWVRDA</sequence>
<name>A0A068T205_NEOGA</name>
<keyword evidence="5" id="KW-1185">Reference proteome</keyword>
<dbReference type="eggNOG" id="COG0446">
    <property type="taxonomic scope" value="Bacteria"/>
</dbReference>
<reference evidence="5" key="1">
    <citation type="journal article" date="2014" name="BMC Genomics">
        <title>Genome sequencing of two Neorhizobium galegae strains reveals a noeT gene responsible for the unusual acetylation of the nodulation factors.</title>
        <authorList>
            <person name="Osterman J."/>
            <person name="Marsh J."/>
            <person name="Laine P.K."/>
            <person name="Zeng Z."/>
            <person name="Alatalo E."/>
            <person name="Sullivan J.T."/>
            <person name="Young J.P."/>
            <person name="Thomas-Oates J."/>
            <person name="Paulin L."/>
            <person name="Lindstrom K."/>
        </authorList>
    </citation>
    <scope>NUCLEOTIDE SEQUENCE [LARGE SCALE GENOMIC DNA]</scope>
    <source>
        <strain evidence="5">HAMBI 540</strain>
    </source>
</reference>
<dbReference type="GeneID" id="24260558"/>
<dbReference type="Gene3D" id="3.50.50.60">
    <property type="entry name" value="FAD/NAD(P)-binding domain"/>
    <property type="match status" value="3"/>
</dbReference>
<evidence type="ECO:0000259" key="3">
    <source>
        <dbReference type="Pfam" id="PF07992"/>
    </source>
</evidence>
<dbReference type="Pfam" id="PF07992">
    <property type="entry name" value="Pyr_redox_2"/>
    <property type="match status" value="1"/>
</dbReference>
<dbReference type="InterPro" id="IPR051691">
    <property type="entry name" value="Metab_Enz_Cyan_OpOx_G3PDH"/>
</dbReference>
<dbReference type="KEGG" id="ngg:RG540_PA08540"/>
<dbReference type="EMBL" id="HG938354">
    <property type="protein sequence ID" value="CDN51530.1"/>
    <property type="molecule type" value="Genomic_DNA"/>
</dbReference>
<dbReference type="PANTHER" id="PTHR42949">
    <property type="entry name" value="ANAEROBIC GLYCEROL-3-PHOSPHATE DEHYDROGENASE SUBUNIT B"/>
    <property type="match status" value="1"/>
</dbReference>
<dbReference type="GO" id="GO:0016491">
    <property type="term" value="F:oxidoreductase activity"/>
    <property type="evidence" value="ECO:0007669"/>
    <property type="project" value="UniProtKB-KW"/>
</dbReference>
<dbReference type="InterPro" id="IPR023753">
    <property type="entry name" value="FAD/NAD-binding_dom"/>
</dbReference>
<dbReference type="SUPFAM" id="SSF51905">
    <property type="entry name" value="FAD/NAD(P)-binding domain"/>
    <property type="match status" value="1"/>
</dbReference>
<feature type="domain" description="FAD/NAD(P)-binding" evidence="3">
    <location>
        <begin position="8"/>
        <end position="188"/>
    </location>
</feature>
<keyword evidence="4" id="KW-0614">Plasmid</keyword>
<dbReference type="InterPro" id="IPR017224">
    <property type="entry name" value="Opine_Oxase_asu/HCN_bsu"/>
</dbReference>
<dbReference type="InterPro" id="IPR041854">
    <property type="entry name" value="BFD-like_2Fe2S-bd_dom_sf"/>
</dbReference>
<geneLocation type="plasmid" evidence="5">
    <name>II</name>
</geneLocation>
<dbReference type="CDD" id="cd19946">
    <property type="entry name" value="GlpA-like_Fer2_BFD-like"/>
    <property type="match status" value="1"/>
</dbReference>
<dbReference type="Pfam" id="PF04324">
    <property type="entry name" value="Fer2_BFD"/>
    <property type="match status" value="1"/>
</dbReference>
<dbReference type="PATRIC" id="fig|1028800.3.peg.5481"/>
<dbReference type="AlphaFoldDB" id="A0A068T205"/>
<protein>
    <submittedName>
        <fullName evidence="4">Opine oxidase subunit A</fullName>
    </submittedName>
</protein>
<keyword evidence="1" id="KW-0560">Oxidoreductase</keyword>
<accession>A0A068T205</accession>
<dbReference type="HOGENOM" id="CLU_030705_1_0_5"/>
<dbReference type="PRINTS" id="PR00411">
    <property type="entry name" value="PNDRDTASEI"/>
</dbReference>
<dbReference type="InterPro" id="IPR007419">
    <property type="entry name" value="BFD-like_2Fe2S-bd_dom"/>
</dbReference>
<dbReference type="PRINTS" id="PR00368">
    <property type="entry name" value="FADPNR"/>
</dbReference>
<dbReference type="Proteomes" id="UP000028181">
    <property type="component" value="Plasmid pHAMBI540a"/>
</dbReference>
<dbReference type="RefSeq" id="WP_041365029.1">
    <property type="nucleotide sequence ID" value="NZ_HG938354.1"/>
</dbReference>
<dbReference type="InterPro" id="IPR036188">
    <property type="entry name" value="FAD/NAD-bd_sf"/>
</dbReference>
<gene>
    <name evidence="4" type="ORF">RG540_PA08540</name>
</gene>
<dbReference type="Gene3D" id="1.10.10.1100">
    <property type="entry name" value="BFD-like [2Fe-2S]-binding domain"/>
    <property type="match status" value="1"/>
</dbReference>
<evidence type="ECO:0000256" key="1">
    <source>
        <dbReference type="ARBA" id="ARBA00023002"/>
    </source>
</evidence>
<evidence type="ECO:0000259" key="2">
    <source>
        <dbReference type="Pfam" id="PF04324"/>
    </source>
</evidence>
<organism evidence="4 5">
    <name type="scientific">Neorhizobium galegae bv. orientalis str. HAMBI 540</name>
    <dbReference type="NCBI Taxonomy" id="1028800"/>
    <lineage>
        <taxon>Bacteria</taxon>
        <taxon>Pseudomonadati</taxon>
        <taxon>Pseudomonadota</taxon>
        <taxon>Alphaproteobacteria</taxon>
        <taxon>Hyphomicrobiales</taxon>
        <taxon>Rhizobiaceae</taxon>
        <taxon>Rhizobium/Agrobacterium group</taxon>
        <taxon>Neorhizobium</taxon>
    </lineage>
</organism>
<dbReference type="OrthoDB" id="9801699at2"/>
<proteinExistence type="predicted"/>
<dbReference type="PIRSF" id="PIRSF037495">
    <property type="entry name" value="Opine_OX_OoxA/HcnB"/>
    <property type="match status" value="1"/>
</dbReference>